<keyword evidence="6 9" id="KW-0472">Membrane</keyword>
<comment type="caution">
    <text evidence="11">The sequence shown here is derived from an EMBL/GenBank/DDBJ whole genome shotgun (WGS) entry which is preliminary data.</text>
</comment>
<evidence type="ECO:0000256" key="1">
    <source>
        <dbReference type="ARBA" id="ARBA00004196"/>
    </source>
</evidence>
<sequence>MHCCSIPCMYCGYLMCAIVLLAQPLAALDCQASVKRIGPSLKTTLVCGGVALYNQTTPIALATEVHFHNYGIKIFGRFPREEGIDHGVGVLVFQGVSLSLFDSNFESLPAELPGGAVLAPIIVNDSVVSISNTTIQNQQVALTAGGVFITGRSAVTLHNCWFEGNFAAASGALAVREQSHVEARQCVFDRNSAVGYAGAIHLHGGSTLVVEDSSFLGVREHLPVADIFELRALVVGKYATHELKSFQGNLVSVAGAILVTEGSAARVSNSTMSGYGGQRGTVHVSGKGSSVKLIKSRFMDNFLWGGAGVYVEGSLAEVDSCWFERNMAKIGGGILVAGGGVLRVAGCHFEHNRALSRGGAVFVDGPSGEVRTSESVVRIAGSTFYENEAKSGGGLYAMYSRLDVVGCQLEGNRAQSNGGGLFMFLAGSSTFAESFFQGNEAQYGGGIYVEKGELVSFVGISFVGNKASGGTGGGAHLTGVENVQVSTSAFMFNLASESGGALSLSHVGTTNIFGAQFNFNEATLAGGSLAASRTQGINVGNSSFHDNIAKQCGGAVELQDVQRVVLNSSNFVHNMALGADGGALHITSGLDIKVWNCSFTDNSAFHAGGAAMVEEVGNICVQWSNLSSNSASEADGGALHLHGVGIIALEDSRLDGNQAAASGGGIRMEQQHDIIVNKTVFASNSATTGGALAASSSKRITMTGSKFEGCSAVFVGGAVDLIDLENVQVGNTVFAQNAVVCTGECQGGSTVSATGIGRGGALHAALVDDLNFQNCSFENNSASISGGAVVSQQVLSMGLESVNFIRNTCGQAGGAVNFDSTVEVNVTGGVMEENMADYGGGFLLQGNTTLQGSNVKFLSNSATSSGGALACTGNASIVFNTSDFENDVGHDVNSPLVNCSCDMTFLNCSFVDEELTAVLQDGGGTCSIITDNCTFVTPSPHNFTGFFFWGKLGAIGILQGIGIMLFFFFLLLPLCMTLTRLKGFATVEPKWSKKEADSGSDLGGLADPGYFDALTRPLLEAPFVPYQPSEISSRESAEGEERSGNSVDGRLRPVMPLFPFVPKLSSSEASNSSVGQDCRSSSGSPWLLEHEQALALDSQNDECNGDAGTPPLSHRHLGNLKNKKTRVSCLSLSETESCLSDRAGCLGVDTAQLAGGWRASLTREESYRATTIGEANGPGEGSYGSPCINQLCMDTVGADCPLSNPGLSTSGQIDSFAAGRDNAEALPGGEPYASSAGSSNGRGVDRLPNGLQYHPVGSPATSASAHSDSLLGSSPPLLDSWQLEDTREGCHVQLPYATTASNTFSSSAPLARAHTHRTEMGVQAPNTQHDTNGGNVRAPARAAIRGPSSAVLRTTRSLSGQGRTSGLEGVHPQEVGSLEWQRVQQMRPSNESEGGVGQQAAQGLSIRDERRCRMQLVLSFGFFNVTLEV</sequence>
<evidence type="ECO:0000256" key="8">
    <source>
        <dbReference type="SAM" id="MobiDB-lite"/>
    </source>
</evidence>
<evidence type="ECO:0000256" key="6">
    <source>
        <dbReference type="ARBA" id="ARBA00023136"/>
    </source>
</evidence>
<reference evidence="11" key="1">
    <citation type="submission" date="2020-12" db="EMBL/GenBank/DDBJ databases">
        <authorList>
            <person name="Iha C."/>
        </authorList>
    </citation>
    <scope>NUCLEOTIDE SEQUENCE</scope>
</reference>
<comment type="subcellular location">
    <subcellularLocation>
        <location evidence="1">Cell envelope</location>
    </subcellularLocation>
    <subcellularLocation>
        <location evidence="2">Cell outer membrane</location>
    </subcellularLocation>
    <subcellularLocation>
        <location evidence="3">Secreted</location>
    </subcellularLocation>
</comment>
<protein>
    <recommendedName>
        <fullName evidence="13">Right handed beta helix domain-containing protein</fullName>
    </recommendedName>
</protein>
<evidence type="ECO:0000313" key="12">
    <source>
        <dbReference type="Proteomes" id="UP000708148"/>
    </source>
</evidence>
<dbReference type="PANTHER" id="PTHR11319">
    <property type="entry name" value="G PROTEIN-COUPLED RECEPTOR-RELATED"/>
    <property type="match status" value="1"/>
</dbReference>
<keyword evidence="4" id="KW-0964">Secreted</keyword>
<proteinExistence type="predicted"/>
<evidence type="ECO:0000256" key="9">
    <source>
        <dbReference type="SAM" id="Phobius"/>
    </source>
</evidence>
<feature type="region of interest" description="Disordered" evidence="8">
    <location>
        <begin position="1029"/>
        <end position="1051"/>
    </location>
</feature>
<dbReference type="OrthoDB" id="75921at2759"/>
<dbReference type="EMBL" id="CAJHUC010001236">
    <property type="protein sequence ID" value="CAD7700360.1"/>
    <property type="molecule type" value="Genomic_DNA"/>
</dbReference>
<evidence type="ECO:0008006" key="13">
    <source>
        <dbReference type="Google" id="ProtNLM"/>
    </source>
</evidence>
<keyword evidence="9" id="KW-1133">Transmembrane helix</keyword>
<evidence type="ECO:0000313" key="11">
    <source>
        <dbReference type="EMBL" id="CAD7700360.1"/>
    </source>
</evidence>
<keyword evidence="5 10" id="KW-0732">Signal</keyword>
<evidence type="ECO:0000256" key="3">
    <source>
        <dbReference type="ARBA" id="ARBA00004613"/>
    </source>
</evidence>
<dbReference type="NCBIfam" id="TIGR01376">
    <property type="entry name" value="POMP_repeat"/>
    <property type="match status" value="1"/>
</dbReference>
<evidence type="ECO:0000256" key="2">
    <source>
        <dbReference type="ARBA" id="ARBA00004442"/>
    </source>
</evidence>
<dbReference type="InterPro" id="IPR003368">
    <property type="entry name" value="POMP_repeat"/>
</dbReference>
<dbReference type="Pfam" id="PF02415">
    <property type="entry name" value="Chlam_PMP"/>
    <property type="match status" value="1"/>
</dbReference>
<dbReference type="SUPFAM" id="SSF51126">
    <property type="entry name" value="Pectin lyase-like"/>
    <property type="match status" value="4"/>
</dbReference>
<dbReference type="Proteomes" id="UP000708148">
    <property type="component" value="Unassembled WGS sequence"/>
</dbReference>
<accession>A0A8S1J2F7</accession>
<gene>
    <name evidence="11" type="ORF">OSTQU699_LOCUS5719</name>
</gene>
<dbReference type="GO" id="GO:0005576">
    <property type="term" value="C:extracellular region"/>
    <property type="evidence" value="ECO:0007669"/>
    <property type="project" value="UniProtKB-SubCell"/>
</dbReference>
<keyword evidence="12" id="KW-1185">Reference proteome</keyword>
<feature type="compositionally biased region" description="Basic and acidic residues" evidence="8">
    <location>
        <begin position="1032"/>
        <end position="1043"/>
    </location>
</feature>
<dbReference type="InterPro" id="IPR011050">
    <property type="entry name" value="Pectin_lyase_fold/virulence"/>
</dbReference>
<feature type="chain" id="PRO_5035747930" description="Right handed beta helix domain-containing protein" evidence="10">
    <location>
        <begin position="28"/>
        <end position="1429"/>
    </location>
</feature>
<evidence type="ECO:0000256" key="4">
    <source>
        <dbReference type="ARBA" id="ARBA00022525"/>
    </source>
</evidence>
<keyword evidence="7" id="KW-0998">Cell outer membrane</keyword>
<keyword evidence="9" id="KW-0812">Transmembrane</keyword>
<dbReference type="PANTHER" id="PTHR11319:SF35">
    <property type="entry name" value="OUTER MEMBRANE PROTEIN PMPC-RELATED"/>
    <property type="match status" value="1"/>
</dbReference>
<feature type="region of interest" description="Disordered" evidence="8">
    <location>
        <begin position="1221"/>
        <end position="1271"/>
    </location>
</feature>
<evidence type="ECO:0000256" key="7">
    <source>
        <dbReference type="ARBA" id="ARBA00023237"/>
    </source>
</evidence>
<dbReference type="InterPro" id="IPR006626">
    <property type="entry name" value="PbH1"/>
</dbReference>
<organism evidence="11 12">
    <name type="scientific">Ostreobium quekettii</name>
    <dbReference type="NCBI Taxonomy" id="121088"/>
    <lineage>
        <taxon>Eukaryota</taxon>
        <taxon>Viridiplantae</taxon>
        <taxon>Chlorophyta</taxon>
        <taxon>core chlorophytes</taxon>
        <taxon>Ulvophyceae</taxon>
        <taxon>TCBD clade</taxon>
        <taxon>Bryopsidales</taxon>
        <taxon>Ostreobineae</taxon>
        <taxon>Ostreobiaceae</taxon>
        <taxon>Ostreobium</taxon>
    </lineage>
</organism>
<dbReference type="SMART" id="SM00710">
    <property type="entry name" value="PbH1"/>
    <property type="match status" value="13"/>
</dbReference>
<name>A0A8S1J2F7_9CHLO</name>
<evidence type="ECO:0000256" key="10">
    <source>
        <dbReference type="SAM" id="SignalP"/>
    </source>
</evidence>
<evidence type="ECO:0000256" key="5">
    <source>
        <dbReference type="ARBA" id="ARBA00022729"/>
    </source>
</evidence>
<feature type="signal peptide" evidence="10">
    <location>
        <begin position="1"/>
        <end position="27"/>
    </location>
</feature>
<feature type="transmembrane region" description="Helical" evidence="9">
    <location>
        <begin position="946"/>
        <end position="972"/>
    </location>
</feature>